<evidence type="ECO:0000256" key="7">
    <source>
        <dbReference type="ARBA" id="ARBA00022692"/>
    </source>
</evidence>
<sequence length="933" mass="100359">MGEGRRRRVVSFLLGITCIFVSVGLSSSQGTNADDVAVMRKLATLLSPPGWSATGDPCNPRWRFVNCEDGRVVAINLASKGLGGSLPNDLNKLTNLRELQLQRNGIKGPLPSLAKLSNLQQLYLDGNHFTSIPPDFFSGLTSLTSLSLDDNELAPWVIPGDLKDSTNLADLSASNASITGSIPEFLGELPNLQSLRLSYNNLTGGIPASFATSNIQSLILNNQISPGKLTGGLDVLSSMTQITQVWLHTNSFTGPIPDLSKCDSLFDLQLRDNALTGVIPSSLFSLGNLKNISLGNNMLQGPLPTLPAGIKVDSDKLGNNKFCNPQPSPCDPRVMILLSVAKGFGYPQRLATAWVGNDPCSGWTFVTCDPKGNIVGLTLVKQNLNGTISPDIANITTLTKLFLNDNNLTGPIPDSLTKLSRLQVLDASNNNLSGKIPAFRKDVILNLSGNPFIGKELPPAGGGGGGSGGSGSSAPNGDTLPDGSGAKTSSFATKWIIMIVIAAVVVVVVVAGLIVRKRRKSKGGHSPLIKQSMGKIEVASSTGNGALISEPTSQGSSGHTDVQVIESGRMLFSIHVLRRVTNDFSEDNVVGRGGFGVVYRGVLQDGTQIAIKRMESSVVSSKGLGEFQAEIAVLTKVRHRHLVSLTGYCAEANERLLVYEYMPQGTLGQHLFEWRELGYEPLTWKQRITIALDVARGVEYLHSLAQTSFIHRDLKPSNILLTDDMRGKVSDFGLVKLAPDGKFSVETRLAGTFGYLAPEYCATGRVTTKADVYSFGVILMELIAGRKVLDESQPDERTHLVTWFRRVMINKDNMVKALDPTLNPDEETFASICKVAELAGHCTARDPFQRPDMGHAVNTLAPLVEQWRPTSPDHEDEETGSSFHMSLSQAVQRWRASEGTSLTSDLLFTQSGNSQTSVEPSAFPHSFASNNAR</sequence>
<evidence type="ECO:0000256" key="11">
    <source>
        <dbReference type="ARBA" id="ARBA00022777"/>
    </source>
</evidence>
<dbReference type="Pfam" id="PF00560">
    <property type="entry name" value="LRR_1"/>
    <property type="match status" value="3"/>
</dbReference>
<name>A0AAV7EFM1_ARIFI</name>
<comment type="subcellular location">
    <subcellularLocation>
        <location evidence="1">Membrane</location>
        <topology evidence="1">Single-pass membrane protein</topology>
    </subcellularLocation>
</comment>
<dbReference type="Proteomes" id="UP000825729">
    <property type="component" value="Unassembled WGS sequence"/>
</dbReference>
<dbReference type="InterPro" id="IPR013210">
    <property type="entry name" value="LRR_N_plant-typ"/>
</dbReference>
<feature type="region of interest" description="Disordered" evidence="21">
    <location>
        <begin position="912"/>
        <end position="933"/>
    </location>
</feature>
<evidence type="ECO:0000259" key="24">
    <source>
        <dbReference type="PROSITE" id="PS50011"/>
    </source>
</evidence>
<evidence type="ECO:0000313" key="26">
    <source>
        <dbReference type="Proteomes" id="UP000825729"/>
    </source>
</evidence>
<evidence type="ECO:0000256" key="18">
    <source>
        <dbReference type="ARBA" id="ARBA00047899"/>
    </source>
</evidence>
<evidence type="ECO:0000256" key="17">
    <source>
        <dbReference type="ARBA" id="ARBA00023180"/>
    </source>
</evidence>
<keyword evidence="12 20" id="KW-0067">ATP-binding</keyword>
<evidence type="ECO:0000256" key="12">
    <source>
        <dbReference type="ARBA" id="ARBA00022840"/>
    </source>
</evidence>
<dbReference type="PANTHER" id="PTHR47986:SF10">
    <property type="entry name" value="RECEPTOR-LIKE KINASE TMK4"/>
    <property type="match status" value="1"/>
</dbReference>
<dbReference type="FunFam" id="3.80.10.10:FF:000190">
    <property type="entry name" value="Receptor-like kinase TMK4"/>
    <property type="match status" value="1"/>
</dbReference>
<evidence type="ECO:0000256" key="2">
    <source>
        <dbReference type="ARBA" id="ARBA00008684"/>
    </source>
</evidence>
<dbReference type="Pfam" id="PF08263">
    <property type="entry name" value="LRRNT_2"/>
    <property type="match status" value="2"/>
</dbReference>
<evidence type="ECO:0000256" key="10">
    <source>
        <dbReference type="ARBA" id="ARBA00022741"/>
    </source>
</evidence>
<evidence type="ECO:0000256" key="1">
    <source>
        <dbReference type="ARBA" id="ARBA00004167"/>
    </source>
</evidence>
<evidence type="ECO:0000256" key="21">
    <source>
        <dbReference type="SAM" id="MobiDB-lite"/>
    </source>
</evidence>
<evidence type="ECO:0000256" key="20">
    <source>
        <dbReference type="PROSITE-ProRule" id="PRU10141"/>
    </source>
</evidence>
<keyword evidence="16" id="KW-0675">Receptor</keyword>
<proteinExistence type="inferred from homology"/>
<dbReference type="PROSITE" id="PS50011">
    <property type="entry name" value="PROTEIN_KINASE_DOM"/>
    <property type="match status" value="1"/>
</dbReference>
<protein>
    <recommendedName>
        <fullName evidence="3">non-specific serine/threonine protein kinase</fullName>
        <ecNumber evidence="3">2.7.11.1</ecNumber>
    </recommendedName>
</protein>
<dbReference type="Gene3D" id="1.10.510.10">
    <property type="entry name" value="Transferase(Phosphotransferase) domain 1"/>
    <property type="match status" value="1"/>
</dbReference>
<keyword evidence="10 20" id="KW-0547">Nucleotide-binding</keyword>
<dbReference type="Pfam" id="PF13855">
    <property type="entry name" value="LRR_8"/>
    <property type="match status" value="1"/>
</dbReference>
<dbReference type="Gene3D" id="3.30.200.20">
    <property type="entry name" value="Phosphorylase Kinase, domain 1"/>
    <property type="match status" value="1"/>
</dbReference>
<feature type="compositionally biased region" description="Gly residues" evidence="21">
    <location>
        <begin position="460"/>
        <end position="471"/>
    </location>
</feature>
<dbReference type="GO" id="GO:0005524">
    <property type="term" value="F:ATP binding"/>
    <property type="evidence" value="ECO:0007669"/>
    <property type="project" value="UniProtKB-UniRule"/>
</dbReference>
<dbReference type="CDD" id="cd14066">
    <property type="entry name" value="STKc_IRAK"/>
    <property type="match status" value="1"/>
</dbReference>
<dbReference type="Gene3D" id="3.80.10.10">
    <property type="entry name" value="Ribonuclease Inhibitor"/>
    <property type="match status" value="2"/>
</dbReference>
<keyword evidence="4" id="KW-0723">Serine/threonine-protein kinase</keyword>
<feature type="region of interest" description="Disordered" evidence="21">
    <location>
        <begin position="456"/>
        <end position="482"/>
    </location>
</feature>
<keyword evidence="13 22" id="KW-1133">Transmembrane helix</keyword>
<dbReference type="SMART" id="SM00220">
    <property type="entry name" value="S_TKc"/>
    <property type="match status" value="1"/>
</dbReference>
<evidence type="ECO:0000256" key="14">
    <source>
        <dbReference type="ARBA" id="ARBA00023136"/>
    </source>
</evidence>
<dbReference type="PROSITE" id="PS00107">
    <property type="entry name" value="PROTEIN_KINASE_ATP"/>
    <property type="match status" value="1"/>
</dbReference>
<dbReference type="SUPFAM" id="SSF52058">
    <property type="entry name" value="L domain-like"/>
    <property type="match status" value="1"/>
</dbReference>
<dbReference type="PROSITE" id="PS00108">
    <property type="entry name" value="PROTEIN_KINASE_ST"/>
    <property type="match status" value="1"/>
</dbReference>
<dbReference type="InterPro" id="IPR017441">
    <property type="entry name" value="Protein_kinase_ATP_BS"/>
</dbReference>
<feature type="domain" description="Protein kinase" evidence="24">
    <location>
        <begin position="584"/>
        <end position="864"/>
    </location>
</feature>
<feature type="transmembrane region" description="Helical" evidence="22">
    <location>
        <begin position="495"/>
        <end position="515"/>
    </location>
</feature>
<keyword evidence="26" id="KW-1185">Reference proteome</keyword>
<keyword evidence="15" id="KW-1015">Disulfide bond</keyword>
<evidence type="ECO:0000256" key="8">
    <source>
        <dbReference type="ARBA" id="ARBA00022729"/>
    </source>
</evidence>
<reference evidence="25 26" key="1">
    <citation type="submission" date="2021-07" db="EMBL/GenBank/DDBJ databases">
        <title>The Aristolochia fimbriata genome: insights into angiosperm evolution, floral development and chemical biosynthesis.</title>
        <authorList>
            <person name="Jiao Y."/>
        </authorList>
    </citation>
    <scope>NUCLEOTIDE SEQUENCE [LARGE SCALE GENOMIC DNA]</scope>
    <source>
        <strain evidence="25">IBCAS-2021</strain>
        <tissue evidence="25">Leaf</tissue>
    </source>
</reference>
<evidence type="ECO:0000256" key="23">
    <source>
        <dbReference type="SAM" id="SignalP"/>
    </source>
</evidence>
<keyword evidence="11" id="KW-0418">Kinase</keyword>
<comment type="catalytic activity">
    <reaction evidence="19">
        <text>L-seryl-[protein] + ATP = O-phospho-L-seryl-[protein] + ADP + H(+)</text>
        <dbReference type="Rhea" id="RHEA:17989"/>
        <dbReference type="Rhea" id="RHEA-COMP:9863"/>
        <dbReference type="Rhea" id="RHEA-COMP:11604"/>
        <dbReference type="ChEBI" id="CHEBI:15378"/>
        <dbReference type="ChEBI" id="CHEBI:29999"/>
        <dbReference type="ChEBI" id="CHEBI:30616"/>
        <dbReference type="ChEBI" id="CHEBI:83421"/>
        <dbReference type="ChEBI" id="CHEBI:456216"/>
        <dbReference type="EC" id="2.7.11.1"/>
    </reaction>
</comment>
<dbReference type="FunFam" id="3.30.200.20:FF:000226">
    <property type="entry name" value="receptor protein kinase TMK1"/>
    <property type="match status" value="1"/>
</dbReference>
<keyword evidence="17" id="KW-0325">Glycoprotein</keyword>
<evidence type="ECO:0000256" key="5">
    <source>
        <dbReference type="ARBA" id="ARBA00022614"/>
    </source>
</evidence>
<dbReference type="GO" id="GO:0016020">
    <property type="term" value="C:membrane"/>
    <property type="evidence" value="ECO:0007669"/>
    <property type="project" value="UniProtKB-SubCell"/>
</dbReference>
<dbReference type="InterPro" id="IPR011009">
    <property type="entry name" value="Kinase-like_dom_sf"/>
</dbReference>
<evidence type="ECO:0000313" key="25">
    <source>
        <dbReference type="EMBL" id="KAG9446028.1"/>
    </source>
</evidence>
<keyword evidence="7 22" id="KW-0812">Transmembrane</keyword>
<dbReference type="InterPro" id="IPR008271">
    <property type="entry name" value="Ser/Thr_kinase_AS"/>
</dbReference>
<dbReference type="FunFam" id="1.10.510.10:FF:000198">
    <property type="entry name" value="receptor protein kinase TMK1"/>
    <property type="match status" value="1"/>
</dbReference>
<dbReference type="InterPro" id="IPR001611">
    <property type="entry name" value="Leu-rich_rpt"/>
</dbReference>
<dbReference type="GO" id="GO:0004674">
    <property type="term" value="F:protein serine/threonine kinase activity"/>
    <property type="evidence" value="ECO:0007669"/>
    <property type="project" value="UniProtKB-KW"/>
</dbReference>
<dbReference type="PROSITE" id="PS51450">
    <property type="entry name" value="LRR"/>
    <property type="match status" value="1"/>
</dbReference>
<dbReference type="PANTHER" id="PTHR47986">
    <property type="entry name" value="OSJNBA0070M12.3 PROTEIN"/>
    <property type="match status" value="1"/>
</dbReference>
<dbReference type="Pfam" id="PF00069">
    <property type="entry name" value="Pkinase"/>
    <property type="match status" value="1"/>
</dbReference>
<dbReference type="InterPro" id="IPR032675">
    <property type="entry name" value="LRR_dom_sf"/>
</dbReference>
<evidence type="ECO:0000256" key="6">
    <source>
        <dbReference type="ARBA" id="ARBA00022679"/>
    </source>
</evidence>
<dbReference type="EC" id="2.7.11.1" evidence="3"/>
<evidence type="ECO:0000256" key="3">
    <source>
        <dbReference type="ARBA" id="ARBA00012513"/>
    </source>
</evidence>
<comment type="similarity">
    <text evidence="2">Belongs to the protein kinase superfamily. Ser/Thr protein kinase family.</text>
</comment>
<comment type="catalytic activity">
    <reaction evidence="18">
        <text>L-threonyl-[protein] + ATP = O-phospho-L-threonyl-[protein] + ADP + H(+)</text>
        <dbReference type="Rhea" id="RHEA:46608"/>
        <dbReference type="Rhea" id="RHEA-COMP:11060"/>
        <dbReference type="Rhea" id="RHEA-COMP:11605"/>
        <dbReference type="ChEBI" id="CHEBI:15378"/>
        <dbReference type="ChEBI" id="CHEBI:30013"/>
        <dbReference type="ChEBI" id="CHEBI:30616"/>
        <dbReference type="ChEBI" id="CHEBI:61977"/>
        <dbReference type="ChEBI" id="CHEBI:456216"/>
        <dbReference type="EC" id="2.7.11.1"/>
    </reaction>
</comment>
<dbReference type="InterPro" id="IPR003591">
    <property type="entry name" value="Leu-rich_rpt_typical-subtyp"/>
</dbReference>
<keyword evidence="9" id="KW-0677">Repeat</keyword>
<evidence type="ECO:0000256" key="15">
    <source>
        <dbReference type="ARBA" id="ARBA00023157"/>
    </source>
</evidence>
<feature type="chain" id="PRO_5043933375" description="non-specific serine/threonine protein kinase" evidence="23">
    <location>
        <begin position="34"/>
        <end position="933"/>
    </location>
</feature>
<dbReference type="AlphaFoldDB" id="A0AAV7EFM1"/>
<dbReference type="SMART" id="SM00369">
    <property type="entry name" value="LRR_TYP"/>
    <property type="match status" value="6"/>
</dbReference>
<comment type="caution">
    <text evidence="25">The sequence shown here is derived from an EMBL/GenBank/DDBJ whole genome shotgun (WGS) entry which is preliminary data.</text>
</comment>
<dbReference type="EMBL" id="JAINDJ010000005">
    <property type="protein sequence ID" value="KAG9446028.1"/>
    <property type="molecule type" value="Genomic_DNA"/>
</dbReference>
<evidence type="ECO:0000256" key="4">
    <source>
        <dbReference type="ARBA" id="ARBA00022527"/>
    </source>
</evidence>
<dbReference type="InterPro" id="IPR000719">
    <property type="entry name" value="Prot_kinase_dom"/>
</dbReference>
<keyword evidence="8 23" id="KW-0732">Signal</keyword>
<keyword evidence="6" id="KW-0808">Transferase</keyword>
<dbReference type="FunFam" id="3.80.10.10:FF:000129">
    <property type="entry name" value="Leucine-rich repeat receptor-like kinase"/>
    <property type="match status" value="1"/>
</dbReference>
<gene>
    <name evidence="25" type="ORF">H6P81_012156</name>
</gene>
<evidence type="ECO:0000256" key="16">
    <source>
        <dbReference type="ARBA" id="ARBA00023170"/>
    </source>
</evidence>
<organism evidence="25 26">
    <name type="scientific">Aristolochia fimbriata</name>
    <name type="common">White veined hardy Dutchman's pipe vine</name>
    <dbReference type="NCBI Taxonomy" id="158543"/>
    <lineage>
        <taxon>Eukaryota</taxon>
        <taxon>Viridiplantae</taxon>
        <taxon>Streptophyta</taxon>
        <taxon>Embryophyta</taxon>
        <taxon>Tracheophyta</taxon>
        <taxon>Spermatophyta</taxon>
        <taxon>Magnoliopsida</taxon>
        <taxon>Magnoliidae</taxon>
        <taxon>Piperales</taxon>
        <taxon>Aristolochiaceae</taxon>
        <taxon>Aristolochia</taxon>
    </lineage>
</organism>
<feature type="binding site" evidence="20">
    <location>
        <position position="612"/>
    </location>
    <ligand>
        <name>ATP</name>
        <dbReference type="ChEBI" id="CHEBI:30616"/>
    </ligand>
</feature>
<evidence type="ECO:0000256" key="22">
    <source>
        <dbReference type="SAM" id="Phobius"/>
    </source>
</evidence>
<evidence type="ECO:0000256" key="19">
    <source>
        <dbReference type="ARBA" id="ARBA00048679"/>
    </source>
</evidence>
<dbReference type="SUPFAM" id="SSF56112">
    <property type="entry name" value="Protein kinase-like (PK-like)"/>
    <property type="match status" value="1"/>
</dbReference>
<dbReference type="InterPro" id="IPR052422">
    <property type="entry name" value="Auxin_Ser/Thr_Kinase"/>
</dbReference>
<keyword evidence="5" id="KW-0433">Leucine-rich repeat</keyword>
<evidence type="ECO:0000256" key="13">
    <source>
        <dbReference type="ARBA" id="ARBA00022989"/>
    </source>
</evidence>
<feature type="signal peptide" evidence="23">
    <location>
        <begin position="1"/>
        <end position="33"/>
    </location>
</feature>
<evidence type="ECO:0000256" key="9">
    <source>
        <dbReference type="ARBA" id="ARBA00022737"/>
    </source>
</evidence>
<keyword evidence="14 22" id="KW-0472">Membrane</keyword>
<accession>A0AAV7EFM1</accession>